<dbReference type="GO" id="GO:0045179">
    <property type="term" value="C:apical cortex"/>
    <property type="evidence" value="ECO:0007669"/>
    <property type="project" value="TreeGrafter"/>
</dbReference>
<dbReference type="GO" id="GO:0008093">
    <property type="term" value="F:cytoskeletal anchor activity"/>
    <property type="evidence" value="ECO:0007669"/>
    <property type="project" value="TreeGrafter"/>
</dbReference>
<feature type="region of interest" description="Disordered" evidence="1">
    <location>
        <begin position="57"/>
        <end position="111"/>
    </location>
</feature>
<dbReference type="SUPFAM" id="SSF48371">
    <property type="entry name" value="ARM repeat"/>
    <property type="match status" value="1"/>
</dbReference>
<evidence type="ECO:0000313" key="4">
    <source>
        <dbReference type="Proteomes" id="UP000675881"/>
    </source>
</evidence>
<feature type="region of interest" description="Disordered" evidence="1">
    <location>
        <begin position="144"/>
        <end position="169"/>
    </location>
</feature>
<dbReference type="Gene3D" id="6.20.200.10">
    <property type="entry name" value="Inscuteable LGN-binding domain"/>
    <property type="match status" value="1"/>
</dbReference>
<dbReference type="PANTHER" id="PTHR21386:SF0">
    <property type="entry name" value="PROTEIN INSCUTEABLE HOMOLOG"/>
    <property type="match status" value="1"/>
</dbReference>
<dbReference type="Proteomes" id="UP000675881">
    <property type="component" value="Chromosome 5"/>
</dbReference>
<dbReference type="InterPro" id="IPR011989">
    <property type="entry name" value="ARM-like"/>
</dbReference>
<evidence type="ECO:0000313" key="3">
    <source>
        <dbReference type="EMBL" id="CAF2948588.1"/>
    </source>
</evidence>
<feature type="region of interest" description="Disordered" evidence="1">
    <location>
        <begin position="1"/>
        <end position="26"/>
    </location>
</feature>
<dbReference type="PANTHER" id="PTHR21386">
    <property type="entry name" value="INSCUTEABLE"/>
    <property type="match status" value="1"/>
</dbReference>
<dbReference type="AlphaFoldDB" id="A0A7R8CVX9"/>
<dbReference type="GO" id="GO:0008356">
    <property type="term" value="P:asymmetric cell division"/>
    <property type="evidence" value="ECO:0007669"/>
    <property type="project" value="InterPro"/>
</dbReference>
<feature type="compositionally biased region" description="Pro residues" evidence="1">
    <location>
        <begin position="152"/>
        <end position="161"/>
    </location>
</feature>
<dbReference type="InterPro" id="IPR045789">
    <property type="entry name" value="Insc_C"/>
</dbReference>
<evidence type="ECO:0000259" key="2">
    <source>
        <dbReference type="Pfam" id="PF19427"/>
    </source>
</evidence>
<dbReference type="EMBL" id="HG994584">
    <property type="protein sequence ID" value="CAF2948588.1"/>
    <property type="molecule type" value="Genomic_DNA"/>
</dbReference>
<feature type="region of interest" description="Disordered" evidence="1">
    <location>
        <begin position="407"/>
        <end position="446"/>
    </location>
</feature>
<gene>
    <name evidence="3" type="ORF">LSAA_10410</name>
</gene>
<dbReference type="InterPro" id="IPR000225">
    <property type="entry name" value="Armadillo"/>
</dbReference>
<reference evidence="3" key="1">
    <citation type="submission" date="2021-02" db="EMBL/GenBank/DDBJ databases">
        <authorList>
            <person name="Bekaert M."/>
        </authorList>
    </citation>
    <scope>NUCLEOTIDE SEQUENCE</scope>
    <source>
        <strain evidence="3">IoA-00</strain>
    </source>
</reference>
<dbReference type="OrthoDB" id="5796379at2759"/>
<dbReference type="Gene3D" id="1.25.10.10">
    <property type="entry name" value="Leucine-rich Repeat Variant"/>
    <property type="match status" value="2"/>
</dbReference>
<dbReference type="CDD" id="cd21966">
    <property type="entry name" value="INSC_LBD"/>
    <property type="match status" value="1"/>
</dbReference>
<proteinExistence type="predicted"/>
<dbReference type="Pfam" id="PF19427">
    <property type="entry name" value="Insc_C"/>
    <property type="match status" value="1"/>
</dbReference>
<keyword evidence="4" id="KW-1185">Reference proteome</keyword>
<organism evidence="3 4">
    <name type="scientific">Lepeophtheirus salmonis</name>
    <name type="common">Salmon louse</name>
    <name type="synonym">Caligus salmonis</name>
    <dbReference type="NCBI Taxonomy" id="72036"/>
    <lineage>
        <taxon>Eukaryota</taxon>
        <taxon>Metazoa</taxon>
        <taxon>Ecdysozoa</taxon>
        <taxon>Arthropoda</taxon>
        <taxon>Crustacea</taxon>
        <taxon>Multicrustacea</taxon>
        <taxon>Hexanauplia</taxon>
        <taxon>Copepoda</taxon>
        <taxon>Siphonostomatoida</taxon>
        <taxon>Caligidae</taxon>
        <taxon>Lepeophtheirus</taxon>
    </lineage>
</organism>
<feature type="compositionally biased region" description="Low complexity" evidence="1">
    <location>
        <begin position="89"/>
        <end position="109"/>
    </location>
</feature>
<evidence type="ECO:0000256" key="1">
    <source>
        <dbReference type="SAM" id="MobiDB-lite"/>
    </source>
</evidence>
<accession>A0A7R8CVX9</accession>
<dbReference type="GO" id="GO:0000132">
    <property type="term" value="P:establishment of mitotic spindle orientation"/>
    <property type="evidence" value="ECO:0007669"/>
    <property type="project" value="TreeGrafter"/>
</dbReference>
<dbReference type="GO" id="GO:0009786">
    <property type="term" value="P:regulation of asymmetric cell division"/>
    <property type="evidence" value="ECO:0007669"/>
    <property type="project" value="TreeGrafter"/>
</dbReference>
<dbReference type="SMART" id="SM00185">
    <property type="entry name" value="ARM"/>
    <property type="match status" value="4"/>
</dbReference>
<feature type="domain" description="Protein inscuteable homologue C-terminal" evidence="2">
    <location>
        <begin position="456"/>
        <end position="869"/>
    </location>
</feature>
<dbReference type="InterPro" id="IPR016024">
    <property type="entry name" value="ARM-type_fold"/>
</dbReference>
<dbReference type="InterPro" id="IPR039921">
    <property type="entry name" value="Inscuteable"/>
</dbReference>
<name>A0A7R8CVX9_LEPSM</name>
<dbReference type="InterPro" id="IPR038205">
    <property type="entry name" value="INSC_LBD_sf"/>
</dbReference>
<protein>
    <submittedName>
        <fullName evidence="3">(salmon louse) hypothetical protein</fullName>
    </submittedName>
</protein>
<dbReference type="GO" id="GO:0045176">
    <property type="term" value="P:apical protein localization"/>
    <property type="evidence" value="ECO:0007669"/>
    <property type="project" value="TreeGrafter"/>
</dbReference>
<sequence length="869" mass="95624">MIVRLSSACFNPSKKKNKNQNSMSNFRRSQSKVFYASEYRNNNACSVQQLNDILEEDEEDDLVSSPSPPGSEEGSFRRLPRGSTHRSSQESSSSSSNDSNSVRRQSDNNLRVRFANLEVQSPEEETKKRHVSKVYFYSRDEMEEGSAGSPILSPPLSPPPFQSGNRDLDDDLYDCDILDSFLEHKPILPTVSTQTHRSSPRGIHSAMPVLYIGTSSLGRRSAKEETSTKSSIRLSSRGAGGSLYHPHGIITVPDTFDEAHHPVLKGSKIPLVSSNDYKLESRPDPVDYWLKELSSVQEAECTIMLQSKPLSGALVHQYPYAKLYEDEGSTYPLTSSFWAGTSKDTIRAIQARAHSISALFAKLCRQLEQKGVWKLAPLVQGLTHQIDLFLAEYNKYNHIQLNLPGYKSSSTASGSSKDSHSRKTIKKKVPENVVNPSSGSGGVGNSGCSISDYNKIPEEVLHQQRILRQHCDHLKLVVSRSTSSSSSVSVQSVVDVIKTLGPTFTKLIELMLSKEILLSLDRINVRDLSKSSDLVLKRSIDVIIGLALEGNHLCRLIAKHGGVRSLLVICTSKILDLKMSRVNAFRALGTVCCVLEGIMELEEAGGIQILSSALNNSESTEDEKSEAAGLLAQVTSPFIENNSSIDGLRTHLDHLVKSLTDLSSVTKSDETFLLASAALANLTFMEPIVVNAMKLHLTSQVLLKWIQNSKKDVSIYIQDQVAAVLANMATNESCRNDLFIQGAIPILLSFLQASPPEQPCGSEDYAQMAATQRVQQKSAIAISRMCGDPSTVEEVIRLNGLKRLIELVKDESARVHSDGVLVACLATVRKISSVLNDVSIFRNLDASELVEPRLLDSFLIFSTRNESFV</sequence>